<dbReference type="STRING" id="933388.S7Z8Q5"/>
<dbReference type="AlphaFoldDB" id="S7Z8Q5"/>
<dbReference type="Proteomes" id="UP000019376">
    <property type="component" value="Unassembled WGS sequence"/>
</dbReference>
<gene>
    <name evidence="2" type="ORF">PDE_01910</name>
</gene>
<protein>
    <submittedName>
        <fullName evidence="2">Uncharacterized protein</fullName>
    </submittedName>
</protein>
<dbReference type="PhylomeDB" id="S7Z8Q5"/>
<dbReference type="EMBL" id="KB644409">
    <property type="protein sequence ID" value="EPS26970.1"/>
    <property type="molecule type" value="Genomic_DNA"/>
</dbReference>
<evidence type="ECO:0000313" key="2">
    <source>
        <dbReference type="EMBL" id="EPS26970.1"/>
    </source>
</evidence>
<name>S7Z8Q5_PENO1</name>
<sequence length="588" mass="65828">MTYDYVQQWLASVPEGSLSEAGWDSTAVPRPTTLESEGERHVPLEPTEIVPSMPALITRGKEQRKQDFTAQASHRSTVNPYERKSRRKTRDDKYEYKRQTSKTIGQSEGRRDRVKGARVSRKYTINDAFHASNVTQGRLTLRDNFNVGIFGKGKASRPVKLRAVQANSFSETKSLASPHVSTERATIANACPPRATGGHSGLHQTSAKKSRSSAFECDFRKPSKSLDRYEFPNHRALSPISRAQEVQSEFQKPQHRISSSKSEGFKIPQEWAQATNLKQCSPSIARSATPYSWSISNGTVSRTNQILCDKLLDILHTGLFQKKEYPGSGDATKKYYNLEDLKFLLRARKASWESDSPATVSNSDVEMMRQSQYSGSNAVNCHADFITSTSAGHDLFSSERGAGCQYPSKQRQTYQVPATRTIAQPIPEALQAEVFTIHAIEDDNSFFENLDAAYREIVGQESLQETAHDNFFPVRSAPTMRGLSCTAPELKDLSSFHPENVSMHHKLDSFDIPAARLASHAIGPASHPFSSHEAGNVRAPWLRKSTTIMERTLDKPAKRLETPTAITIHQTELDLPVPPEFWKQKRLF</sequence>
<organism evidence="2 3">
    <name type="scientific">Penicillium oxalicum (strain 114-2 / CGMCC 5302)</name>
    <name type="common">Penicillium decumbens</name>
    <dbReference type="NCBI Taxonomy" id="933388"/>
    <lineage>
        <taxon>Eukaryota</taxon>
        <taxon>Fungi</taxon>
        <taxon>Dikarya</taxon>
        <taxon>Ascomycota</taxon>
        <taxon>Pezizomycotina</taxon>
        <taxon>Eurotiomycetes</taxon>
        <taxon>Eurotiomycetidae</taxon>
        <taxon>Eurotiales</taxon>
        <taxon>Aspergillaceae</taxon>
        <taxon>Penicillium</taxon>
    </lineage>
</organism>
<reference evidence="2 3" key="1">
    <citation type="journal article" date="2013" name="PLoS ONE">
        <title>Genomic and secretomic analyses reveal unique features of the lignocellulolytic enzyme system of Penicillium decumbens.</title>
        <authorList>
            <person name="Liu G."/>
            <person name="Zhang L."/>
            <person name="Wei X."/>
            <person name="Zou G."/>
            <person name="Qin Y."/>
            <person name="Ma L."/>
            <person name="Li J."/>
            <person name="Zheng H."/>
            <person name="Wang S."/>
            <person name="Wang C."/>
            <person name="Xun L."/>
            <person name="Zhao G.-P."/>
            <person name="Zhou Z."/>
            <person name="Qu Y."/>
        </authorList>
    </citation>
    <scope>NUCLEOTIDE SEQUENCE [LARGE SCALE GENOMIC DNA]</scope>
    <source>
        <strain evidence="3">114-2 / CGMCC 5302</strain>
    </source>
</reference>
<dbReference type="HOGENOM" id="CLU_463878_0_0_1"/>
<keyword evidence="3" id="KW-1185">Reference proteome</keyword>
<evidence type="ECO:0000313" key="3">
    <source>
        <dbReference type="Proteomes" id="UP000019376"/>
    </source>
</evidence>
<dbReference type="OrthoDB" id="2537141at2759"/>
<proteinExistence type="predicted"/>
<evidence type="ECO:0000256" key="1">
    <source>
        <dbReference type="SAM" id="MobiDB-lite"/>
    </source>
</evidence>
<feature type="region of interest" description="Disordered" evidence="1">
    <location>
        <begin position="16"/>
        <end position="40"/>
    </location>
</feature>
<feature type="region of interest" description="Disordered" evidence="1">
    <location>
        <begin position="60"/>
        <end position="117"/>
    </location>
</feature>
<accession>S7Z8Q5</accession>
<feature type="compositionally biased region" description="Basic and acidic residues" evidence="1">
    <location>
        <begin position="89"/>
        <end position="98"/>
    </location>
</feature>
<dbReference type="eggNOG" id="ENOG502SG1I">
    <property type="taxonomic scope" value="Eukaryota"/>
</dbReference>
<feature type="compositionally biased region" description="Polar residues" evidence="1">
    <location>
        <begin position="68"/>
        <end position="79"/>
    </location>
</feature>